<dbReference type="Pfam" id="PF20696">
    <property type="entry name" value="UbiD_C"/>
    <property type="match status" value="1"/>
</dbReference>
<dbReference type="Gene3D" id="3.40.1670.10">
    <property type="entry name" value="UbiD C-terminal domain-like"/>
    <property type="match status" value="1"/>
</dbReference>
<dbReference type="Pfam" id="PF01977">
    <property type="entry name" value="UbiD"/>
    <property type="match status" value="1"/>
</dbReference>
<organism evidence="4 5">
    <name type="scientific">Agaricicola taiwanensis</name>
    <dbReference type="NCBI Taxonomy" id="591372"/>
    <lineage>
        <taxon>Bacteria</taxon>
        <taxon>Pseudomonadati</taxon>
        <taxon>Pseudomonadota</taxon>
        <taxon>Alphaproteobacteria</taxon>
        <taxon>Rhodobacterales</taxon>
        <taxon>Paracoccaceae</taxon>
        <taxon>Agaricicola</taxon>
    </lineage>
</organism>
<evidence type="ECO:0000256" key="1">
    <source>
        <dbReference type="SAM" id="MobiDB-lite"/>
    </source>
</evidence>
<dbReference type="PANTHER" id="PTHR30108:SF17">
    <property type="entry name" value="FERULIC ACID DECARBOXYLASE 1"/>
    <property type="match status" value="1"/>
</dbReference>
<evidence type="ECO:0000259" key="3">
    <source>
        <dbReference type="Pfam" id="PF20696"/>
    </source>
</evidence>
<dbReference type="InterPro" id="IPR049381">
    <property type="entry name" value="UbiD-like_C"/>
</dbReference>
<dbReference type="EMBL" id="BMCP01000001">
    <property type="protein sequence ID" value="GGE31016.1"/>
    <property type="molecule type" value="Genomic_DNA"/>
</dbReference>
<keyword evidence="5" id="KW-1185">Reference proteome</keyword>
<feature type="domain" description="3-octaprenyl-4-hydroxybenzoate carboxy-lyase-like Rift-related" evidence="2">
    <location>
        <begin position="123"/>
        <end position="326"/>
    </location>
</feature>
<dbReference type="SUPFAM" id="SSF143968">
    <property type="entry name" value="UbiD C-terminal domain-like"/>
    <property type="match status" value="1"/>
</dbReference>
<reference evidence="4" key="1">
    <citation type="journal article" date="2014" name="Int. J. Syst. Evol. Microbiol.">
        <title>Complete genome sequence of Corynebacterium casei LMG S-19264T (=DSM 44701T), isolated from a smear-ripened cheese.</title>
        <authorList>
            <consortium name="US DOE Joint Genome Institute (JGI-PGF)"/>
            <person name="Walter F."/>
            <person name="Albersmeier A."/>
            <person name="Kalinowski J."/>
            <person name="Ruckert C."/>
        </authorList>
    </citation>
    <scope>NUCLEOTIDE SEQUENCE</scope>
    <source>
        <strain evidence="4">CCM 7684</strain>
    </source>
</reference>
<name>A0A8J2VMD0_9RHOB</name>
<dbReference type="SUPFAM" id="SSF50475">
    <property type="entry name" value="FMN-binding split barrel"/>
    <property type="match status" value="1"/>
</dbReference>
<dbReference type="GO" id="GO:0005737">
    <property type="term" value="C:cytoplasm"/>
    <property type="evidence" value="ECO:0007669"/>
    <property type="project" value="TreeGrafter"/>
</dbReference>
<feature type="region of interest" description="Disordered" evidence="1">
    <location>
        <begin position="539"/>
        <end position="559"/>
    </location>
</feature>
<dbReference type="PANTHER" id="PTHR30108">
    <property type="entry name" value="3-OCTAPRENYL-4-HYDROXYBENZOATE CARBOXY-LYASE-RELATED"/>
    <property type="match status" value="1"/>
</dbReference>
<accession>A0A8J2VMD0</accession>
<protein>
    <submittedName>
        <fullName evidence="4">Carboxylase</fullName>
    </submittedName>
</protein>
<feature type="domain" description="3-octaprenyl-4-hydroxybenzoate carboxy-lyase-like C-terminal" evidence="3">
    <location>
        <begin position="349"/>
        <end position="464"/>
    </location>
</feature>
<evidence type="ECO:0000259" key="2">
    <source>
        <dbReference type="Pfam" id="PF01977"/>
    </source>
</evidence>
<dbReference type="AlphaFoldDB" id="A0A8J2VMD0"/>
<proteinExistence type="predicted"/>
<gene>
    <name evidence="4" type="ORF">GCM10007276_05240</name>
</gene>
<dbReference type="GO" id="GO:0016831">
    <property type="term" value="F:carboxy-lyase activity"/>
    <property type="evidence" value="ECO:0007669"/>
    <property type="project" value="InterPro"/>
</dbReference>
<evidence type="ECO:0000313" key="4">
    <source>
        <dbReference type="EMBL" id="GGE31016.1"/>
    </source>
</evidence>
<reference evidence="4" key="2">
    <citation type="submission" date="2020-09" db="EMBL/GenBank/DDBJ databases">
        <authorList>
            <person name="Sun Q."/>
            <person name="Sedlacek I."/>
        </authorList>
    </citation>
    <scope>NUCLEOTIDE SEQUENCE</scope>
    <source>
        <strain evidence="4">CCM 7684</strain>
    </source>
</reference>
<dbReference type="Proteomes" id="UP000602745">
    <property type="component" value="Unassembled WGS sequence"/>
</dbReference>
<dbReference type="InterPro" id="IPR048304">
    <property type="entry name" value="UbiD_Rift_dom"/>
</dbReference>
<sequence>MRVEGKQAMGMQGIRPYRDLHEHIAALDAAGLLMRVDRPVDKDSEMHPLVRWQYVGGLKEEDRRAFLFTNIRDGKGRRYEIPVIVGGMAASRAVYSTGMGCALDEIQAKWDRAISNPIKPQETTNAPCQEIVEEGEILSREGHGVDMLPIPVSTPGFDSAPTLTATNVITIDPEDGVQNMGTYRCALKAPDRLVVRMATRVGGAGGYQHYLKHQKAGDREMPIAIVLGCPPYVAFMGPQKLPVGVDEFDVAGGLAGAPIAITRARTVPLMVPAEAEVVIEGWIDVTRVEPEGPFGESHGHVALEEYNMPMRVTAVTRRKDAVIPSYISQVAPSESSVIKRVAYEPLFTHHLKSTLSIRGVRKVSLHEPLTGLLRVTVVTMEPGTPRSEIWRALYGAAYFKGDCGKLCIAVNDDIDVDSPDSLLWAMAYRTNPVQDIQILPHRGQGHGPKREHDGEEDSSLLIDATMKSPMPPLALPGKEYMERAKAIWEELDLPRLSPQAPWHGYSLGAWHRVWDAAAQRAARGEYLENGKISKELQIEGLKPESRVDPEESEQKLSGR</sequence>
<comment type="caution">
    <text evidence="4">The sequence shown here is derived from an EMBL/GenBank/DDBJ whole genome shotgun (WGS) entry which is preliminary data.</text>
</comment>
<evidence type="ECO:0000313" key="5">
    <source>
        <dbReference type="Proteomes" id="UP000602745"/>
    </source>
</evidence>
<dbReference type="InterPro" id="IPR002830">
    <property type="entry name" value="UbiD"/>
</dbReference>